<evidence type="ECO:0000259" key="2">
    <source>
        <dbReference type="SMART" id="SM00835"/>
    </source>
</evidence>
<keyword evidence="1" id="KW-0812">Transmembrane</keyword>
<organism evidence="3 4">
    <name type="scientific">Nocardia pseudobrasiliensis</name>
    <dbReference type="NCBI Taxonomy" id="45979"/>
    <lineage>
        <taxon>Bacteria</taxon>
        <taxon>Bacillati</taxon>
        <taxon>Actinomycetota</taxon>
        <taxon>Actinomycetes</taxon>
        <taxon>Mycobacteriales</taxon>
        <taxon>Nocardiaceae</taxon>
        <taxon>Nocardia</taxon>
    </lineage>
</organism>
<dbReference type="CDD" id="cd20306">
    <property type="entry name" value="cupin_OxDC-like"/>
    <property type="match status" value="1"/>
</dbReference>
<evidence type="ECO:0000256" key="1">
    <source>
        <dbReference type="SAM" id="Phobius"/>
    </source>
</evidence>
<dbReference type="InterPro" id="IPR006045">
    <property type="entry name" value="Cupin_1"/>
</dbReference>
<dbReference type="InterPro" id="IPR006311">
    <property type="entry name" value="TAT_signal"/>
</dbReference>
<keyword evidence="1" id="KW-0472">Membrane</keyword>
<protein>
    <submittedName>
        <fullName evidence="3">Oxalate decarboxylase</fullName>
    </submittedName>
</protein>
<dbReference type="InterPro" id="IPR050253">
    <property type="entry name" value="Seed_Storage-Functional"/>
</dbReference>
<dbReference type="RefSeq" id="WP_067996208.1">
    <property type="nucleotide sequence ID" value="NZ_QQBC01000007.1"/>
</dbReference>
<dbReference type="Gene3D" id="2.60.120.10">
    <property type="entry name" value="Jelly Rolls"/>
    <property type="match status" value="1"/>
</dbReference>
<feature type="domain" description="Cupin type-1" evidence="2">
    <location>
        <begin position="69"/>
        <end position="220"/>
    </location>
</feature>
<dbReference type="PROSITE" id="PS51318">
    <property type="entry name" value="TAT"/>
    <property type="match status" value="1"/>
</dbReference>
<dbReference type="InterPro" id="IPR019780">
    <property type="entry name" value="Germin_Mn-BS"/>
</dbReference>
<dbReference type="InterPro" id="IPR014710">
    <property type="entry name" value="RmlC-like_jellyroll"/>
</dbReference>
<dbReference type="InterPro" id="IPR011051">
    <property type="entry name" value="RmlC_Cupin_sf"/>
</dbReference>
<dbReference type="AlphaFoldDB" id="A0A370I2S6"/>
<dbReference type="PROSITE" id="PS00725">
    <property type="entry name" value="GERMIN"/>
    <property type="match status" value="1"/>
</dbReference>
<dbReference type="STRING" id="1210086.GCA_001613105_02330"/>
<dbReference type="SUPFAM" id="SSF51182">
    <property type="entry name" value="RmlC-like cupins"/>
    <property type="match status" value="1"/>
</dbReference>
<dbReference type="GO" id="GO:0030145">
    <property type="term" value="F:manganese ion binding"/>
    <property type="evidence" value="ECO:0007669"/>
    <property type="project" value="InterPro"/>
</dbReference>
<gene>
    <name evidence="3" type="ORF">DFR76_107247</name>
</gene>
<feature type="transmembrane region" description="Helical" evidence="1">
    <location>
        <begin position="20"/>
        <end position="42"/>
    </location>
</feature>
<sequence>MTDNSTPSEDEGDKGIDRRLLFGGGLIGAAAAAAVSGGLIGATASSAASAPLPSESDLATHLNQADHLFKLTASPRKNFAGGYLQGADEQSFPILRGQHGSVYFVRLEVGGYREPHWHPTAWELNFVISGRAKWTSLGTHPDGTYNNMTFVAEPGDLVFAPQGHLHYFENDRTDAPLEVLVFFNSSAIEPYDDIGLVAAVNAMPRDVLAAALGVPESVLAAIPKEVKPIVIGHRR</sequence>
<dbReference type="Proteomes" id="UP000254869">
    <property type="component" value="Unassembled WGS sequence"/>
</dbReference>
<keyword evidence="1" id="KW-1133">Transmembrane helix</keyword>
<keyword evidence="4" id="KW-1185">Reference proteome</keyword>
<dbReference type="EMBL" id="QQBC01000007">
    <property type="protein sequence ID" value="RDI64870.1"/>
    <property type="molecule type" value="Genomic_DNA"/>
</dbReference>
<proteinExistence type="predicted"/>
<reference evidence="3 4" key="1">
    <citation type="submission" date="2018-07" db="EMBL/GenBank/DDBJ databases">
        <title>Genomic Encyclopedia of Type Strains, Phase IV (KMG-IV): sequencing the most valuable type-strain genomes for metagenomic binning, comparative biology and taxonomic classification.</title>
        <authorList>
            <person name="Goeker M."/>
        </authorList>
    </citation>
    <scope>NUCLEOTIDE SEQUENCE [LARGE SCALE GENOMIC DNA]</scope>
    <source>
        <strain evidence="3 4">DSM 44290</strain>
    </source>
</reference>
<evidence type="ECO:0000313" key="4">
    <source>
        <dbReference type="Proteomes" id="UP000254869"/>
    </source>
</evidence>
<evidence type="ECO:0000313" key="3">
    <source>
        <dbReference type="EMBL" id="RDI64870.1"/>
    </source>
</evidence>
<comment type="caution">
    <text evidence="3">The sequence shown here is derived from an EMBL/GenBank/DDBJ whole genome shotgun (WGS) entry which is preliminary data.</text>
</comment>
<dbReference type="SMART" id="SM00835">
    <property type="entry name" value="Cupin_1"/>
    <property type="match status" value="1"/>
</dbReference>
<dbReference type="PANTHER" id="PTHR31189:SF2">
    <property type="entry name" value="RMLC-LIKE CUPINS SUPERFAMILY PROTEIN"/>
    <property type="match status" value="1"/>
</dbReference>
<name>A0A370I2S6_9NOCA</name>
<accession>A0A370I2S6</accession>
<dbReference type="Pfam" id="PF00190">
    <property type="entry name" value="Cupin_1"/>
    <property type="match status" value="1"/>
</dbReference>
<dbReference type="PANTHER" id="PTHR31189">
    <property type="entry name" value="OS03G0336100 PROTEIN-RELATED"/>
    <property type="match status" value="1"/>
</dbReference>